<gene>
    <name evidence="6" type="primary">dak</name>
    <name evidence="6" type="ORF">WOSG25_011100</name>
</gene>
<evidence type="ECO:0000313" key="7">
    <source>
        <dbReference type="Proteomes" id="UP000030643"/>
    </source>
</evidence>
<dbReference type="Gene3D" id="3.40.50.300">
    <property type="entry name" value="P-loop containing nucleotide triphosphate hydrolases"/>
    <property type="match status" value="1"/>
</dbReference>
<keyword evidence="7" id="KW-1185">Reference proteome</keyword>
<dbReference type="SUPFAM" id="SSF52540">
    <property type="entry name" value="P-loop containing nucleoside triphosphate hydrolases"/>
    <property type="match status" value="1"/>
</dbReference>
<dbReference type="GO" id="GO:0005737">
    <property type="term" value="C:cytoplasm"/>
    <property type="evidence" value="ECO:0007669"/>
    <property type="project" value="TreeGrafter"/>
</dbReference>
<dbReference type="RefSeq" id="WP_027698165.1">
    <property type="nucleotide sequence ID" value="NZ_DF820484.1"/>
</dbReference>
<organism evidence="6 7">
    <name type="scientific">Weissella oryzae (strain DSM 25784 / JCM 18191 / LMG 30913 / SG25)</name>
    <dbReference type="NCBI Taxonomy" id="1329250"/>
    <lineage>
        <taxon>Bacteria</taxon>
        <taxon>Bacillati</taxon>
        <taxon>Bacillota</taxon>
        <taxon>Bacilli</taxon>
        <taxon>Lactobacillales</taxon>
        <taxon>Lactobacillaceae</taxon>
        <taxon>Weissella</taxon>
    </lineage>
</organism>
<dbReference type="GO" id="GO:0019136">
    <property type="term" value="F:deoxynucleoside kinase activity"/>
    <property type="evidence" value="ECO:0007669"/>
    <property type="project" value="InterPro"/>
</dbReference>
<dbReference type="InterPro" id="IPR031314">
    <property type="entry name" value="DNK_dom"/>
</dbReference>
<dbReference type="AlphaFoldDB" id="A0A069CQQ2"/>
<protein>
    <submittedName>
        <fullName evidence="6">Deoxyadenosine kinase</fullName>
    </submittedName>
</protein>
<evidence type="ECO:0000256" key="3">
    <source>
        <dbReference type="PIRSR" id="PIRSR000705-2"/>
    </source>
</evidence>
<feature type="domain" description="Deoxynucleoside kinase" evidence="5">
    <location>
        <begin position="2"/>
        <end position="208"/>
    </location>
</feature>
<dbReference type="InterPro" id="IPR050566">
    <property type="entry name" value="Deoxyribonucleoside_kinase"/>
</dbReference>
<feature type="binding site" evidence="3">
    <location>
        <position position="150"/>
    </location>
    <ligand>
        <name>substrate</name>
    </ligand>
</feature>
<dbReference type="EMBL" id="DF820484">
    <property type="protein sequence ID" value="GAK30020.1"/>
    <property type="molecule type" value="Genomic_DNA"/>
</dbReference>
<reference evidence="7" key="1">
    <citation type="journal article" date="2014" name="Genome Announc.">
        <title>Draft genome sequence of Weissella oryzae SG25T, isolated from fermented rice grains.</title>
        <authorList>
            <person name="Tanizawa Y."/>
            <person name="Fujisawa T."/>
            <person name="Mochizuki T."/>
            <person name="Kaminuma E."/>
            <person name="Suzuki Y."/>
            <person name="Nakamura Y."/>
            <person name="Tohno M."/>
        </authorList>
    </citation>
    <scope>NUCLEOTIDE SEQUENCE [LARGE SCALE GENOMIC DNA]</scope>
    <source>
        <strain evidence="7">DSM 25784 / JCM 18191 / LMG 30913 / SG25</strain>
    </source>
</reference>
<keyword evidence="4" id="KW-0067">ATP-binding</keyword>
<dbReference type="InterPro" id="IPR027417">
    <property type="entry name" value="P-loop_NTPase"/>
</dbReference>
<proteinExistence type="inferred from homology"/>
<accession>A0A069CQQ2</accession>
<feature type="active site" description="Proton acceptor" evidence="2">
    <location>
        <position position="76"/>
    </location>
</feature>
<feature type="binding site" evidence="3">
    <location>
        <position position="53"/>
    </location>
    <ligand>
        <name>substrate</name>
    </ligand>
</feature>
<keyword evidence="6" id="KW-0418">Kinase</keyword>
<dbReference type="CDD" id="cd01673">
    <property type="entry name" value="dNK"/>
    <property type="match status" value="1"/>
</dbReference>
<dbReference type="GO" id="GO:0005524">
    <property type="term" value="F:ATP binding"/>
    <property type="evidence" value="ECO:0007669"/>
    <property type="project" value="UniProtKB-KW"/>
</dbReference>
<keyword evidence="6" id="KW-0808">Transferase</keyword>
<dbReference type="STRING" id="1329250.WOSG25_011100"/>
<feature type="binding site" evidence="3">
    <location>
        <position position="30"/>
    </location>
    <ligand>
        <name>substrate</name>
    </ligand>
</feature>
<feature type="binding site" evidence="3">
    <location>
        <position position="42"/>
    </location>
    <ligand>
        <name>substrate</name>
    </ligand>
</feature>
<dbReference type="OrthoDB" id="9776634at2"/>
<evidence type="ECO:0000313" key="6">
    <source>
        <dbReference type="EMBL" id="GAK30020.1"/>
    </source>
</evidence>
<dbReference type="Pfam" id="PF01712">
    <property type="entry name" value="dNK"/>
    <property type="match status" value="1"/>
</dbReference>
<dbReference type="Proteomes" id="UP000030643">
    <property type="component" value="Unassembled WGS sequence"/>
</dbReference>
<keyword evidence="4" id="KW-0547">Nucleotide-binding</keyword>
<evidence type="ECO:0000259" key="5">
    <source>
        <dbReference type="Pfam" id="PF01712"/>
    </source>
</evidence>
<comment type="similarity">
    <text evidence="1">Belongs to the DCK/DGK family.</text>
</comment>
<evidence type="ECO:0000256" key="2">
    <source>
        <dbReference type="PIRSR" id="PIRSR000705-1"/>
    </source>
</evidence>
<evidence type="ECO:0000256" key="4">
    <source>
        <dbReference type="PIRSR" id="PIRSR000705-3"/>
    </source>
</evidence>
<feature type="binding site" evidence="3">
    <location>
        <position position="77"/>
    </location>
    <ligand>
        <name>substrate</name>
    </ligand>
</feature>
<feature type="binding site" evidence="4">
    <location>
        <begin position="141"/>
        <end position="145"/>
    </location>
    <ligand>
        <name>ATP</name>
        <dbReference type="ChEBI" id="CHEBI:30616"/>
    </ligand>
</feature>
<dbReference type="PANTHER" id="PTHR10513:SF35">
    <property type="entry name" value="DEOXYADENOSINE KINASE"/>
    <property type="match status" value="1"/>
</dbReference>
<name>A0A069CQQ2_WEIOS</name>
<feature type="binding site" evidence="4">
    <location>
        <begin position="6"/>
        <end position="14"/>
    </location>
    <ligand>
        <name>ATP</name>
        <dbReference type="ChEBI" id="CHEBI:30616"/>
    </ligand>
</feature>
<feature type="binding site" evidence="3">
    <location>
        <position position="82"/>
    </location>
    <ligand>
        <name>substrate</name>
    </ligand>
</feature>
<dbReference type="PANTHER" id="PTHR10513">
    <property type="entry name" value="DEOXYNUCLEOSIDE KINASE"/>
    <property type="match status" value="1"/>
</dbReference>
<dbReference type="PIRSF" id="PIRSF000705">
    <property type="entry name" value="DNK"/>
    <property type="match status" value="1"/>
</dbReference>
<dbReference type="eggNOG" id="COG1428">
    <property type="taxonomic scope" value="Bacteria"/>
</dbReference>
<evidence type="ECO:0000256" key="1">
    <source>
        <dbReference type="ARBA" id="ARBA00007420"/>
    </source>
</evidence>
<dbReference type="InterPro" id="IPR002624">
    <property type="entry name" value="DCK/DGK"/>
</dbReference>
<sequence>MIVLSGTIGAGKTSLTDLLAAHFGSNAYYESVDDNPILPLFYENQKKYGFLLQNYFLNKRMDNIRDAQGSQLNIIDRSIYEDLLLFQTVAAQGQATEVEVDIYRDLLDNMMEQVDFSDEAVLKTPDLLVYIHVSFDTMLNRIKKRGREFEQVDHDSGLYDYYKLLNNRYSQWFEAYNQSPKLMIDGDAYDFVEDTEAAEKVLTLIDQKVKELGLK</sequence>